<dbReference type="SUPFAM" id="SSF53448">
    <property type="entry name" value="Nucleotide-diphospho-sugar transferases"/>
    <property type="match status" value="1"/>
</dbReference>
<evidence type="ECO:0000313" key="2">
    <source>
        <dbReference type="Proteomes" id="UP000594800"/>
    </source>
</evidence>
<dbReference type="Pfam" id="PF13704">
    <property type="entry name" value="Glyco_tranf_2_4"/>
    <property type="match status" value="1"/>
</dbReference>
<accession>A0A7S9QED6</accession>
<proteinExistence type="predicted"/>
<dbReference type="RefSeq" id="WP_196105112.1">
    <property type="nucleotide sequence ID" value="NZ_CP064942.1"/>
</dbReference>
<gene>
    <name evidence="1" type="ORF">I0K15_09060</name>
</gene>
<name>A0A7S9QED6_9RHOB</name>
<protein>
    <submittedName>
        <fullName evidence="1">Glycosyltransferase family 2 protein</fullName>
    </submittedName>
</protein>
<sequence>MKIRETIYRLALRARRRRLQLRSLLKGRELTCLRALPADLDPEAILLVSTMRNELARLPYFLRYYRDIGVNQFIMIDNGSTDGTLEYLLEQDDVAVWHTTASYKASRFGCDWVNALLTRHAAGHWTLVVDVDEFLVYPHADTRPLNALTDWLDSSSVKSFSAMLLDMYSENPIRDTIYEPGQNPFDQLAWFDPGNYLIRRDRLHGNLWIQGGPRMRAMFADDPSQAPALNKIPLVKWQKGYVYVSSTHSLLPRGLNRVYDEWGGEKPSGCLLHAKFLHLLEEKVNEEFERREHYAGGREFLAYRQRLEGQESFWTEFSERYRGWRQLEELGLMSSGGWI</sequence>
<reference evidence="1 2" key="1">
    <citation type="submission" date="2020-11" db="EMBL/GenBank/DDBJ databases">
        <title>Description of Pontivivens ytuae sp. nov. isolated from deep sea sediment of Mariana Trench.</title>
        <authorList>
            <person name="Wang Z."/>
            <person name="Sun Q.-L."/>
            <person name="Xu X.-D."/>
            <person name="Tang Y.-Z."/>
            <person name="Zhang J."/>
        </authorList>
    </citation>
    <scope>NUCLEOTIDE SEQUENCE [LARGE SCALE GENOMIC DNA]</scope>
    <source>
        <strain evidence="1 2">MT2928</strain>
    </source>
</reference>
<dbReference type="GO" id="GO:0016740">
    <property type="term" value="F:transferase activity"/>
    <property type="evidence" value="ECO:0007669"/>
    <property type="project" value="UniProtKB-KW"/>
</dbReference>
<keyword evidence="1" id="KW-0808">Transferase</keyword>
<organism evidence="1 2">
    <name type="scientific">Pontivivens ytuae</name>
    <dbReference type="NCBI Taxonomy" id="2789856"/>
    <lineage>
        <taxon>Bacteria</taxon>
        <taxon>Pseudomonadati</taxon>
        <taxon>Pseudomonadota</taxon>
        <taxon>Alphaproteobacteria</taxon>
        <taxon>Rhodobacterales</taxon>
        <taxon>Paracoccaceae</taxon>
        <taxon>Pontivivens</taxon>
    </lineage>
</organism>
<keyword evidence="2" id="KW-1185">Reference proteome</keyword>
<dbReference type="Proteomes" id="UP000594800">
    <property type="component" value="Chromosome"/>
</dbReference>
<dbReference type="InterPro" id="IPR029044">
    <property type="entry name" value="Nucleotide-diphossugar_trans"/>
</dbReference>
<dbReference type="KEGG" id="poz:I0K15_09060"/>
<evidence type="ECO:0000313" key="1">
    <source>
        <dbReference type="EMBL" id="QPH55850.1"/>
    </source>
</evidence>
<dbReference type="EMBL" id="CP064942">
    <property type="protein sequence ID" value="QPH55850.1"/>
    <property type="molecule type" value="Genomic_DNA"/>
</dbReference>
<dbReference type="AlphaFoldDB" id="A0A7S9QED6"/>